<dbReference type="CDD" id="cd00022">
    <property type="entry name" value="BIR"/>
    <property type="match status" value="1"/>
</dbReference>
<keyword evidence="5" id="KW-0132">Cell division</keyword>
<dbReference type="PANTHER" id="PTHR46771">
    <property type="entry name" value="DETERIN"/>
    <property type="match status" value="1"/>
</dbReference>
<proteinExistence type="inferred from homology"/>
<keyword evidence="5" id="KW-0131">Cell cycle</keyword>
<dbReference type="InterPro" id="IPR001370">
    <property type="entry name" value="BIR_rpt"/>
</dbReference>
<evidence type="ECO:0000256" key="6">
    <source>
        <dbReference type="ARBA" id="ARBA00022829"/>
    </source>
</evidence>
<sequence>TNSPRILIQGSTSSSRRSSLCLSSEPEVNEQNSEGRDLQVFCRLLSGDLSHCVDSSIKNKMSNAEVIASRLLSFNQMYSYEKRLQTFSEWPFREDCQCTPELMAKAGFVHCPSENEPDVACCFYCLRELEGWEPEDNPWSEHEKRSPNCAFLHMKKTFEELTAIEFFQLEQERLRIYIRKMGHRKIALFRDEVEATSKNLRALI</sequence>
<evidence type="ECO:0000313" key="9">
    <source>
        <dbReference type="EMBL" id="KAL1250108.1"/>
    </source>
</evidence>
<name>A0ABR3LB90_9TELE</name>
<evidence type="ECO:0000256" key="5">
    <source>
        <dbReference type="ARBA" id="ARBA00022776"/>
    </source>
</evidence>
<dbReference type="PANTHER" id="PTHR46771:SF2">
    <property type="entry name" value="BACULOVIRAL IAP REPEAT-CONTAINING PROTEIN 5.1"/>
    <property type="match status" value="1"/>
</dbReference>
<dbReference type="InterPro" id="IPR051190">
    <property type="entry name" value="Baculoviral_IAP"/>
</dbReference>
<evidence type="ECO:0000256" key="8">
    <source>
        <dbReference type="ARBA" id="ARBA00023328"/>
    </source>
</evidence>
<evidence type="ECO:0000313" key="10">
    <source>
        <dbReference type="Proteomes" id="UP001558613"/>
    </source>
</evidence>
<evidence type="ECO:0000256" key="3">
    <source>
        <dbReference type="ARBA" id="ARBA00006672"/>
    </source>
</evidence>
<protein>
    <submittedName>
        <fullName evidence="9">Uncharacterized protein</fullName>
    </submittedName>
</protein>
<comment type="similarity">
    <text evidence="3">Belongs to the IAP family.</text>
</comment>
<feature type="non-terminal residue" evidence="9">
    <location>
        <position position="1"/>
    </location>
</feature>
<keyword evidence="7" id="KW-0862">Zinc</keyword>
<dbReference type="SMART" id="SM00238">
    <property type="entry name" value="BIR"/>
    <property type="match status" value="1"/>
</dbReference>
<keyword evidence="6" id="KW-0159">Chromosome partition</keyword>
<evidence type="ECO:0000256" key="2">
    <source>
        <dbReference type="ARBA" id="ARBA00004584"/>
    </source>
</evidence>
<evidence type="ECO:0000256" key="4">
    <source>
        <dbReference type="ARBA" id="ARBA00022723"/>
    </source>
</evidence>
<dbReference type="Pfam" id="PF00653">
    <property type="entry name" value="BIR"/>
    <property type="match status" value="1"/>
</dbReference>
<organism evidence="9 10">
    <name type="scientific">Cirrhinus molitorella</name>
    <name type="common">mud carp</name>
    <dbReference type="NCBI Taxonomy" id="172907"/>
    <lineage>
        <taxon>Eukaryota</taxon>
        <taxon>Metazoa</taxon>
        <taxon>Chordata</taxon>
        <taxon>Craniata</taxon>
        <taxon>Vertebrata</taxon>
        <taxon>Euteleostomi</taxon>
        <taxon>Actinopterygii</taxon>
        <taxon>Neopterygii</taxon>
        <taxon>Teleostei</taxon>
        <taxon>Ostariophysi</taxon>
        <taxon>Cypriniformes</taxon>
        <taxon>Cyprinidae</taxon>
        <taxon>Labeoninae</taxon>
        <taxon>Labeonini</taxon>
        <taxon>Cirrhinus</taxon>
    </lineage>
</organism>
<comment type="caution">
    <text evidence="9">The sequence shown here is derived from an EMBL/GenBank/DDBJ whole genome shotgun (WGS) entry which is preliminary data.</text>
</comment>
<keyword evidence="8" id="KW-0137">Centromere</keyword>
<dbReference type="PROSITE" id="PS50143">
    <property type="entry name" value="BIR_REPEAT_2"/>
    <property type="match status" value="1"/>
</dbReference>
<keyword evidence="5" id="KW-0498">Mitosis</keyword>
<evidence type="ECO:0000256" key="7">
    <source>
        <dbReference type="ARBA" id="ARBA00022833"/>
    </source>
</evidence>
<keyword evidence="10" id="KW-1185">Reference proteome</keyword>
<dbReference type="EMBL" id="JAYMGO010000023">
    <property type="protein sequence ID" value="KAL1250108.1"/>
    <property type="molecule type" value="Genomic_DNA"/>
</dbReference>
<dbReference type="SUPFAM" id="SSF57924">
    <property type="entry name" value="Inhibitor of apoptosis (IAP) repeat"/>
    <property type="match status" value="1"/>
</dbReference>
<reference evidence="9 10" key="1">
    <citation type="submission" date="2023-09" db="EMBL/GenBank/DDBJ databases">
        <authorList>
            <person name="Wang M."/>
        </authorList>
    </citation>
    <scope>NUCLEOTIDE SEQUENCE [LARGE SCALE GENOMIC DNA]</scope>
    <source>
        <strain evidence="9">GT-2023</strain>
        <tissue evidence="9">Liver</tissue>
    </source>
</reference>
<comment type="subcellular location">
    <subcellularLocation>
        <location evidence="2">Chromosome</location>
        <location evidence="2">Centromere</location>
    </subcellularLocation>
    <subcellularLocation>
        <location evidence="1">Cytoplasm</location>
        <location evidence="1">Cytoskeleton</location>
        <location evidence="1">Spindle</location>
    </subcellularLocation>
</comment>
<evidence type="ECO:0000256" key="1">
    <source>
        <dbReference type="ARBA" id="ARBA00004186"/>
    </source>
</evidence>
<gene>
    <name evidence="9" type="ORF">QQF64_021113</name>
</gene>
<accession>A0ABR3LB90</accession>
<keyword evidence="4" id="KW-0479">Metal-binding</keyword>
<dbReference type="Gene3D" id="1.10.1170.10">
    <property type="entry name" value="Inhibitor Of Apoptosis Protein (2mihbC-IAP-1), Chain A"/>
    <property type="match status" value="1"/>
</dbReference>
<dbReference type="Proteomes" id="UP001558613">
    <property type="component" value="Unassembled WGS sequence"/>
</dbReference>